<dbReference type="GO" id="GO:0005524">
    <property type="term" value="F:ATP binding"/>
    <property type="evidence" value="ECO:0007669"/>
    <property type="project" value="UniProtKB-KW"/>
</dbReference>
<dbReference type="InterPro" id="IPR001245">
    <property type="entry name" value="Ser-Thr/Tyr_kinase_cat_dom"/>
</dbReference>
<sequence length="474" mass="54486">MDNFLKRLTSPCIRPRVRRVERETKPHIHQSRDMDSVDLCMMPGSSENETTWPLPAITTATNSGTAFASAHVGECSQNVVDSSVEEQIEQSKSHWSQVVMSDTISDEEEVAENLREFEQLQSHSTWGSFFRTFGYDTQVFPSSGELEIGEKFAEGGQAELFHAKVIWKNVKNNAGDVKNGIDWFLKVYKRDFENEIEWVLKVFKKGTLLRYLQSQWPQGMLQFHAHRLERTSLGIPQDLMYTCHVGYGILLKNGRFAFLMKREREDLRSFIDHQMKLNINKGFGPFVQDDVVYIMYCIAQGVEWLHKRNIVHRDLKASNVLHTSTGDDYLIADFECSVGVIGTGFWRAPEILQACRDRIVNTKPELFTKEADIYSYGMTCYEVGTGKLPFQGQSVTMEDVINGRRPKVPEYVEDWIGELLSMCWQSNPTTRPSIEKILEIILANSRVSTIINEEQMKWKLSPIGMQLRLSAKWI</sequence>
<name>A0A8T0IRP0_CERPU</name>
<dbReference type="InterPro" id="IPR051681">
    <property type="entry name" value="Ser/Thr_Kinases-Pseudokinases"/>
</dbReference>
<accession>A0A8T0IRP0</accession>
<dbReference type="Proteomes" id="UP000822688">
    <property type="component" value="Chromosome 2"/>
</dbReference>
<protein>
    <recommendedName>
        <fullName evidence="5">Protein kinase domain-containing protein</fullName>
    </recommendedName>
</protein>
<evidence type="ECO:0000256" key="3">
    <source>
        <dbReference type="ARBA" id="ARBA00022777"/>
    </source>
</evidence>
<dbReference type="Pfam" id="PF07714">
    <property type="entry name" value="PK_Tyr_Ser-Thr"/>
    <property type="match status" value="1"/>
</dbReference>
<dbReference type="InterPro" id="IPR011009">
    <property type="entry name" value="Kinase-like_dom_sf"/>
</dbReference>
<dbReference type="InterPro" id="IPR000719">
    <property type="entry name" value="Prot_kinase_dom"/>
</dbReference>
<evidence type="ECO:0000256" key="1">
    <source>
        <dbReference type="ARBA" id="ARBA00022679"/>
    </source>
</evidence>
<evidence type="ECO:0000313" key="6">
    <source>
        <dbReference type="EMBL" id="KAG0586394.1"/>
    </source>
</evidence>
<dbReference type="AlphaFoldDB" id="A0A8T0IRP0"/>
<evidence type="ECO:0000313" key="7">
    <source>
        <dbReference type="Proteomes" id="UP000822688"/>
    </source>
</evidence>
<dbReference type="SUPFAM" id="SSF56112">
    <property type="entry name" value="Protein kinase-like (PK-like)"/>
    <property type="match status" value="1"/>
</dbReference>
<gene>
    <name evidence="6" type="ORF">KC19_2G087400</name>
</gene>
<dbReference type="PANTHER" id="PTHR44329">
    <property type="entry name" value="SERINE/THREONINE-PROTEIN KINASE TNNI3K-RELATED"/>
    <property type="match status" value="1"/>
</dbReference>
<organism evidence="6 7">
    <name type="scientific">Ceratodon purpureus</name>
    <name type="common">Fire moss</name>
    <name type="synonym">Dicranum purpureum</name>
    <dbReference type="NCBI Taxonomy" id="3225"/>
    <lineage>
        <taxon>Eukaryota</taxon>
        <taxon>Viridiplantae</taxon>
        <taxon>Streptophyta</taxon>
        <taxon>Embryophyta</taxon>
        <taxon>Bryophyta</taxon>
        <taxon>Bryophytina</taxon>
        <taxon>Bryopsida</taxon>
        <taxon>Dicranidae</taxon>
        <taxon>Pseudoditrichales</taxon>
        <taxon>Ditrichaceae</taxon>
        <taxon>Ceratodon</taxon>
    </lineage>
</organism>
<evidence type="ECO:0000256" key="2">
    <source>
        <dbReference type="ARBA" id="ARBA00022741"/>
    </source>
</evidence>
<comment type="caution">
    <text evidence="6">The sequence shown here is derived from an EMBL/GenBank/DDBJ whole genome shotgun (WGS) entry which is preliminary data.</text>
</comment>
<dbReference type="Gene3D" id="1.10.510.10">
    <property type="entry name" value="Transferase(Phosphotransferase) domain 1"/>
    <property type="match status" value="1"/>
</dbReference>
<keyword evidence="4" id="KW-0067">ATP-binding</keyword>
<keyword evidence="1" id="KW-0808">Transferase</keyword>
<evidence type="ECO:0000256" key="4">
    <source>
        <dbReference type="ARBA" id="ARBA00022840"/>
    </source>
</evidence>
<reference evidence="6" key="1">
    <citation type="submission" date="2020-06" db="EMBL/GenBank/DDBJ databases">
        <title>WGS assembly of Ceratodon purpureus strain R40.</title>
        <authorList>
            <person name="Carey S.B."/>
            <person name="Jenkins J."/>
            <person name="Shu S."/>
            <person name="Lovell J.T."/>
            <person name="Sreedasyam A."/>
            <person name="Maumus F."/>
            <person name="Tiley G.P."/>
            <person name="Fernandez-Pozo N."/>
            <person name="Barry K."/>
            <person name="Chen C."/>
            <person name="Wang M."/>
            <person name="Lipzen A."/>
            <person name="Daum C."/>
            <person name="Saski C.A."/>
            <person name="Payton A.C."/>
            <person name="Mcbreen J.C."/>
            <person name="Conrad R.E."/>
            <person name="Kollar L.M."/>
            <person name="Olsson S."/>
            <person name="Huttunen S."/>
            <person name="Landis J.B."/>
            <person name="Wickett N.J."/>
            <person name="Johnson M.G."/>
            <person name="Rensing S.A."/>
            <person name="Grimwood J."/>
            <person name="Schmutz J."/>
            <person name="Mcdaniel S.F."/>
        </authorList>
    </citation>
    <scope>NUCLEOTIDE SEQUENCE</scope>
    <source>
        <strain evidence="6">R40</strain>
    </source>
</reference>
<keyword evidence="3" id="KW-0418">Kinase</keyword>
<keyword evidence="7" id="KW-1185">Reference proteome</keyword>
<dbReference type="PANTHER" id="PTHR44329:SF288">
    <property type="entry name" value="MITOGEN-ACTIVATED PROTEIN KINASE KINASE KINASE 20"/>
    <property type="match status" value="1"/>
</dbReference>
<dbReference type="EMBL" id="CM026422">
    <property type="protein sequence ID" value="KAG0586395.1"/>
    <property type="molecule type" value="Genomic_DNA"/>
</dbReference>
<dbReference type="GO" id="GO:0004674">
    <property type="term" value="F:protein serine/threonine kinase activity"/>
    <property type="evidence" value="ECO:0007669"/>
    <property type="project" value="TreeGrafter"/>
</dbReference>
<keyword evidence="2" id="KW-0547">Nucleotide-binding</keyword>
<dbReference type="PROSITE" id="PS50011">
    <property type="entry name" value="PROTEIN_KINASE_DOM"/>
    <property type="match status" value="1"/>
</dbReference>
<dbReference type="SMART" id="SM00220">
    <property type="entry name" value="S_TKc"/>
    <property type="match status" value="1"/>
</dbReference>
<feature type="domain" description="Protein kinase" evidence="5">
    <location>
        <begin position="146"/>
        <end position="447"/>
    </location>
</feature>
<proteinExistence type="predicted"/>
<dbReference type="EMBL" id="CM026422">
    <property type="protein sequence ID" value="KAG0586394.1"/>
    <property type="molecule type" value="Genomic_DNA"/>
</dbReference>
<evidence type="ECO:0000259" key="5">
    <source>
        <dbReference type="PROSITE" id="PS50011"/>
    </source>
</evidence>